<gene>
    <name evidence="1" type="ORF">EZS27_004949</name>
    <name evidence="2" type="ORF">EZS27_004964</name>
</gene>
<accession>A0A5J4SQN5</accession>
<protein>
    <submittedName>
        <fullName evidence="2">Uncharacterized protein</fullName>
    </submittedName>
</protein>
<organism evidence="2">
    <name type="scientific">termite gut metagenome</name>
    <dbReference type="NCBI Taxonomy" id="433724"/>
    <lineage>
        <taxon>unclassified sequences</taxon>
        <taxon>metagenomes</taxon>
        <taxon>organismal metagenomes</taxon>
    </lineage>
</organism>
<dbReference type="EMBL" id="SNRY01000091">
    <property type="protein sequence ID" value="KAA6347580.1"/>
    <property type="molecule type" value="Genomic_DNA"/>
</dbReference>
<comment type="caution">
    <text evidence="2">The sequence shown here is derived from an EMBL/GenBank/DDBJ whole genome shotgun (WGS) entry which is preliminary data.</text>
</comment>
<name>A0A5J4SQN5_9ZZZZ</name>
<sequence length="276" mass="33026">MAQMQLFILFPEYVERENTATAPYIKTIDMSDLNVTQKYITDFGHIVSFFSYEDYDGYYDLKNLEAFIKSLKKMENCYPDPKTILKNTIKNWRNWRDEAIGDNGQSYYFYTMPLIDDTLTEIARRKYQTKDTVFLVVNNEGIDHKEKLLPVYNHHRTDQEIQQCNCDSKSLHKWFEENRLPKRVFNLNPKHGENGKGKYKKKDVSSLYSSHDEAEILLHKAIDEDSAKRLYFYDKKYKKYIEFRNENTPQNTYHAFHIEQNEIAEEVKRKIDELNT</sequence>
<proteinExistence type="predicted"/>
<reference evidence="2" key="1">
    <citation type="submission" date="2019-03" db="EMBL/GenBank/DDBJ databases">
        <title>Single cell metagenomics reveals metabolic interactions within the superorganism composed of flagellate Streblomastix strix and complex community of Bacteroidetes bacteria on its surface.</title>
        <authorList>
            <person name="Treitli S.C."/>
            <person name="Kolisko M."/>
            <person name="Husnik F."/>
            <person name="Keeling P."/>
            <person name="Hampl V."/>
        </authorList>
    </citation>
    <scope>NUCLEOTIDE SEQUENCE</scope>
    <source>
        <strain evidence="2">STM</strain>
    </source>
</reference>
<evidence type="ECO:0000313" key="1">
    <source>
        <dbReference type="EMBL" id="KAA6347565.1"/>
    </source>
</evidence>
<evidence type="ECO:0000313" key="2">
    <source>
        <dbReference type="EMBL" id="KAA6347580.1"/>
    </source>
</evidence>
<dbReference type="EMBL" id="SNRY01000091">
    <property type="protein sequence ID" value="KAA6347565.1"/>
    <property type="molecule type" value="Genomic_DNA"/>
</dbReference>
<dbReference type="AlphaFoldDB" id="A0A5J4SQN5"/>